<dbReference type="InterPro" id="IPR014017">
    <property type="entry name" value="DNA_helicase_UvrD-like_C"/>
</dbReference>
<evidence type="ECO:0000256" key="8">
    <source>
        <dbReference type="ARBA" id="ARBA00023125"/>
    </source>
</evidence>
<dbReference type="Pfam" id="PF00580">
    <property type="entry name" value="UvrD-helicase"/>
    <property type="match status" value="1"/>
</dbReference>
<evidence type="ECO:0000256" key="13">
    <source>
        <dbReference type="ARBA" id="ARBA00034923"/>
    </source>
</evidence>
<dbReference type="Proteomes" id="UP001064087">
    <property type="component" value="Chromosome"/>
</dbReference>
<dbReference type="Gene3D" id="1.10.486.10">
    <property type="entry name" value="PCRA, domain 4"/>
    <property type="match status" value="1"/>
</dbReference>
<dbReference type="Pfam" id="PF12705">
    <property type="entry name" value="PDDEXK_1"/>
    <property type="match status" value="1"/>
</dbReference>
<evidence type="ECO:0000256" key="3">
    <source>
        <dbReference type="ARBA" id="ARBA00022763"/>
    </source>
</evidence>
<evidence type="ECO:0000256" key="1">
    <source>
        <dbReference type="ARBA" id="ARBA00022722"/>
    </source>
</evidence>
<evidence type="ECO:0000256" key="14">
    <source>
        <dbReference type="ARBA" id="ARBA00048988"/>
    </source>
</evidence>
<keyword evidence="4 15" id="KW-0378">Hydrolase</keyword>
<proteinExistence type="predicted"/>
<dbReference type="PANTHER" id="PTHR11070:SF2">
    <property type="entry name" value="ATP-DEPENDENT DNA HELICASE SRS2"/>
    <property type="match status" value="1"/>
</dbReference>
<sequence length="1126" mass="123243">MTRDAATQRQIAAARPDRSTWLAANAGSGKTKVLTDRVARLLLDGVDPQHILCLTYTKAAASEMQNRLFRRLGKWAMLGDAQLTTELNDLGLDGPLPDEALRNARRLFAMAVETPGGLKIQTIHSFCAGLLRRFPLEAGVSPNFSEMEDRAAALLRAEIVEGIAAGPEADKLAAVARHYSGDSIADLAQEIAGKQSLIQHEWTDAGLRRVLGLRDHQTRDWLRDSVYLGGEQEILATLLPALRAGTSTDQKNAEKLAAINTLDLAALSTLEGVFLSGKGTDPPFAAKIGTRQDFPTKKTTQALGDTAAPLHEWMRRVETARETRVALDALDAAHALHDFAHVFLAAYAEAKQRRSWLDFDDLILKAVNLLTRRDVTAWVLFRLDGGIDHILLDEAQDTSPEQWQVIARLAQEFTSGIGSRPNDRRTIFVVGDKKQSIYSFQGADPREFDRMQAEFAERLGATPDPLQSHRLEHSFRSSQVILDLVDQVFAKVVQPEGLSLDAHHLAFKTDLPGRVDLWPVPEPEQAIDDPAWHDPVDVVAGNDPAVSLAAQIAQSISDMIDTGQPIPTGEGTTMRPVRAGDVLILVQGRSQLFHEIIRACKARNLPIAGADRLRVAGELAVRDLAALLSFLATPEDSLALATALRSPLFGWSETQLHALAQPRTQPYLWPALRLRADEFPETMTILNDLRAQVDYLRPYDLIERILTRHSGRRRLLSRLGPEAEDGIDALLSQALAYEQKAVDSLTGFLVWLETDDLEIKRQMDSAGNRIRVMTVHGAKGLESPIVILPDTGERNTPMRGQITVSDDIPLWRMTADNVPARIRDAVDLAKSAEEAERDRLLYVAMTRAETWLIVACAKPPGKNGKSWYEKIAAGMTASGAFTYSFDDADGLRMETGNWAATETVVEPETIIVTAELSAFFGDPVSEIPSRPTALSPSDLGGAKALPGEAGLDEDAAKRWGRQVHLLLEVLPDVPHDIWPAIVAQMLSTGPDRADATTQAALLSEVENVLTATDLTVLFQPAALVEVPITASLPELGGRRLHGIIDRMILGTDRILIVDFKTNRVVPDSPAACPIGLLRQMGAYAAAVRQIYPGKPVDTALLWTRTAQMMMLPHDLVTEAVTTTSIP</sequence>
<dbReference type="InterPro" id="IPR014151">
    <property type="entry name" value="DNA_helicase_AddA"/>
</dbReference>
<evidence type="ECO:0000256" key="11">
    <source>
        <dbReference type="ARBA" id="ARBA00034617"/>
    </source>
</evidence>
<dbReference type="EMBL" id="CP106738">
    <property type="protein sequence ID" value="UXX81864.1"/>
    <property type="molecule type" value="Genomic_DNA"/>
</dbReference>
<dbReference type="InterPro" id="IPR038726">
    <property type="entry name" value="PDDEXK_AddAB-type"/>
</dbReference>
<dbReference type="Pfam" id="PF13361">
    <property type="entry name" value="UvrD_C"/>
    <property type="match status" value="1"/>
</dbReference>
<evidence type="ECO:0000256" key="10">
    <source>
        <dbReference type="ARBA" id="ARBA00023235"/>
    </source>
</evidence>
<dbReference type="InterPro" id="IPR000212">
    <property type="entry name" value="DNA_helicase_UvrD/REP"/>
</dbReference>
<feature type="binding site" evidence="15">
    <location>
        <begin position="24"/>
        <end position="31"/>
    </location>
    <ligand>
        <name>ATP</name>
        <dbReference type="ChEBI" id="CHEBI:30616"/>
    </ligand>
</feature>
<gene>
    <name evidence="18" type="primary">addA</name>
    <name evidence="18" type="ORF">N7U68_12095</name>
</gene>
<keyword evidence="6" id="KW-0269">Exonuclease</keyword>
<comment type="catalytic activity">
    <reaction evidence="11">
        <text>Couples ATP hydrolysis with the unwinding of duplex DNA by translocating in the 3'-5' direction.</text>
        <dbReference type="EC" id="5.6.2.4"/>
    </reaction>
</comment>
<dbReference type="PROSITE" id="PS51198">
    <property type="entry name" value="UVRD_HELICASE_ATP_BIND"/>
    <property type="match status" value="1"/>
</dbReference>
<evidence type="ECO:0000256" key="15">
    <source>
        <dbReference type="PROSITE-ProRule" id="PRU00560"/>
    </source>
</evidence>
<reference evidence="18" key="1">
    <citation type="submission" date="2022-10" db="EMBL/GenBank/DDBJ databases">
        <title>Roseovarius pelagicus sp. nov., isolated from Arctic seawater.</title>
        <authorList>
            <person name="Hong Y.W."/>
            <person name="Hwang C.Y."/>
        </authorList>
    </citation>
    <scope>NUCLEOTIDE SEQUENCE</scope>
    <source>
        <strain evidence="18">HL-MP18</strain>
    </source>
</reference>
<evidence type="ECO:0000256" key="5">
    <source>
        <dbReference type="ARBA" id="ARBA00022806"/>
    </source>
</evidence>
<evidence type="ECO:0000259" key="17">
    <source>
        <dbReference type="PROSITE" id="PS51217"/>
    </source>
</evidence>
<dbReference type="GO" id="GO:0004386">
    <property type="term" value="F:helicase activity"/>
    <property type="evidence" value="ECO:0007669"/>
    <property type="project" value="UniProtKB-KW"/>
</dbReference>
<keyword evidence="7 15" id="KW-0067">ATP-binding</keyword>
<keyword evidence="10" id="KW-0413">Isomerase</keyword>
<evidence type="ECO:0000256" key="4">
    <source>
        <dbReference type="ARBA" id="ARBA00022801"/>
    </source>
</evidence>
<dbReference type="PANTHER" id="PTHR11070">
    <property type="entry name" value="UVRD / RECB / PCRA DNA HELICASE FAMILY MEMBER"/>
    <property type="match status" value="1"/>
</dbReference>
<dbReference type="InterPro" id="IPR011335">
    <property type="entry name" value="Restrct_endonuc-II-like"/>
</dbReference>
<keyword evidence="2 15" id="KW-0547">Nucleotide-binding</keyword>
<keyword evidence="8" id="KW-0238">DNA-binding</keyword>
<feature type="domain" description="UvrD-like helicase C-terminal" evidence="17">
    <location>
        <begin position="496"/>
        <end position="780"/>
    </location>
</feature>
<evidence type="ECO:0000313" key="19">
    <source>
        <dbReference type="Proteomes" id="UP001064087"/>
    </source>
</evidence>
<keyword evidence="5 15" id="KW-0347">Helicase</keyword>
<keyword evidence="19" id="KW-1185">Reference proteome</keyword>
<evidence type="ECO:0000256" key="7">
    <source>
        <dbReference type="ARBA" id="ARBA00022840"/>
    </source>
</evidence>
<comment type="catalytic activity">
    <reaction evidence="14">
        <text>ATP + H2O = ADP + phosphate + H(+)</text>
        <dbReference type="Rhea" id="RHEA:13065"/>
        <dbReference type="ChEBI" id="CHEBI:15377"/>
        <dbReference type="ChEBI" id="CHEBI:15378"/>
        <dbReference type="ChEBI" id="CHEBI:30616"/>
        <dbReference type="ChEBI" id="CHEBI:43474"/>
        <dbReference type="ChEBI" id="CHEBI:456216"/>
        <dbReference type="EC" id="5.6.2.4"/>
    </reaction>
</comment>
<evidence type="ECO:0000256" key="12">
    <source>
        <dbReference type="ARBA" id="ARBA00034808"/>
    </source>
</evidence>
<evidence type="ECO:0000256" key="2">
    <source>
        <dbReference type="ARBA" id="ARBA00022741"/>
    </source>
</evidence>
<accession>A0ABY6D7H3</accession>
<dbReference type="InterPro" id="IPR011604">
    <property type="entry name" value="PDDEXK-like_dom_sf"/>
</dbReference>
<organism evidence="18 19">
    <name type="scientific">Roseovarius pelagicus</name>
    <dbReference type="NCBI Taxonomy" id="2980108"/>
    <lineage>
        <taxon>Bacteria</taxon>
        <taxon>Pseudomonadati</taxon>
        <taxon>Pseudomonadota</taxon>
        <taxon>Alphaproteobacteria</taxon>
        <taxon>Rhodobacterales</taxon>
        <taxon>Roseobacteraceae</taxon>
        <taxon>Roseovarius</taxon>
    </lineage>
</organism>
<dbReference type="SUPFAM" id="SSF52540">
    <property type="entry name" value="P-loop containing nucleoside triphosphate hydrolases"/>
    <property type="match status" value="1"/>
</dbReference>
<dbReference type="InterPro" id="IPR027417">
    <property type="entry name" value="P-loop_NTPase"/>
</dbReference>
<protein>
    <recommendedName>
        <fullName evidence="12">DNA 3'-5' helicase</fullName>
        <ecNumber evidence="12">5.6.2.4</ecNumber>
    </recommendedName>
    <alternativeName>
        <fullName evidence="13">DNA 3'-5' helicase II</fullName>
    </alternativeName>
</protein>
<dbReference type="EC" id="5.6.2.4" evidence="12"/>
<dbReference type="PROSITE" id="PS51217">
    <property type="entry name" value="UVRD_HELICASE_CTER"/>
    <property type="match status" value="1"/>
</dbReference>
<dbReference type="Gene3D" id="3.40.50.300">
    <property type="entry name" value="P-loop containing nucleotide triphosphate hydrolases"/>
    <property type="match status" value="4"/>
</dbReference>
<dbReference type="InterPro" id="IPR014016">
    <property type="entry name" value="UvrD-like_ATP-bd"/>
</dbReference>
<evidence type="ECO:0000256" key="6">
    <source>
        <dbReference type="ARBA" id="ARBA00022839"/>
    </source>
</evidence>
<dbReference type="SUPFAM" id="SSF52980">
    <property type="entry name" value="Restriction endonuclease-like"/>
    <property type="match status" value="1"/>
</dbReference>
<keyword evidence="9" id="KW-0234">DNA repair</keyword>
<name>A0ABY6D7H3_9RHOB</name>
<keyword evidence="1" id="KW-0540">Nuclease</keyword>
<feature type="domain" description="UvrD-like helicase ATP-binding" evidence="16">
    <location>
        <begin position="3"/>
        <end position="478"/>
    </location>
</feature>
<dbReference type="RefSeq" id="WP_263046960.1">
    <property type="nucleotide sequence ID" value="NZ_CP106738.1"/>
</dbReference>
<keyword evidence="3" id="KW-0227">DNA damage</keyword>
<dbReference type="Gene3D" id="3.90.320.10">
    <property type="match status" value="1"/>
</dbReference>
<evidence type="ECO:0000259" key="16">
    <source>
        <dbReference type="PROSITE" id="PS51198"/>
    </source>
</evidence>
<evidence type="ECO:0000256" key="9">
    <source>
        <dbReference type="ARBA" id="ARBA00023204"/>
    </source>
</evidence>
<evidence type="ECO:0000313" key="18">
    <source>
        <dbReference type="EMBL" id="UXX81864.1"/>
    </source>
</evidence>
<dbReference type="NCBIfam" id="TIGR02784">
    <property type="entry name" value="addA_alphas"/>
    <property type="match status" value="1"/>
</dbReference>